<evidence type="ECO:0000313" key="1">
    <source>
        <dbReference type="EMBL" id="TDQ84335.1"/>
    </source>
</evidence>
<name>A0A4R6WRV5_9PROT</name>
<keyword evidence="2" id="KW-1185">Reference proteome</keyword>
<gene>
    <name evidence="1" type="ORF">A8950_0886</name>
</gene>
<dbReference type="EMBL" id="SNYW01000006">
    <property type="protein sequence ID" value="TDQ84335.1"/>
    <property type="molecule type" value="Genomic_DNA"/>
</dbReference>
<proteinExistence type="predicted"/>
<dbReference type="Proteomes" id="UP000295783">
    <property type="component" value="Unassembled WGS sequence"/>
</dbReference>
<protein>
    <submittedName>
        <fullName evidence="1">Uncharacterized protein</fullName>
    </submittedName>
</protein>
<sequence>MARPAPEPIRGLICFCLGLLLALLPSASPAKDLSGETFDILRDLMAPYRGDTMPAMCQHLGSWPHSRPFRHLPTRR</sequence>
<organism evidence="1 2">
    <name type="scientific">Dongia mobilis</name>
    <dbReference type="NCBI Taxonomy" id="578943"/>
    <lineage>
        <taxon>Bacteria</taxon>
        <taxon>Pseudomonadati</taxon>
        <taxon>Pseudomonadota</taxon>
        <taxon>Alphaproteobacteria</taxon>
        <taxon>Rhodospirillales</taxon>
        <taxon>Dongiaceae</taxon>
        <taxon>Dongia</taxon>
    </lineage>
</organism>
<reference evidence="1 2" key="1">
    <citation type="submission" date="2019-03" db="EMBL/GenBank/DDBJ databases">
        <title>Genomic Encyclopedia of Type Strains, Phase III (KMG-III): the genomes of soil and plant-associated and newly described type strains.</title>
        <authorList>
            <person name="Whitman W."/>
        </authorList>
    </citation>
    <scope>NUCLEOTIDE SEQUENCE [LARGE SCALE GENOMIC DNA]</scope>
    <source>
        <strain evidence="1 2">CGMCC 1.7660</strain>
    </source>
</reference>
<comment type="caution">
    <text evidence="1">The sequence shown here is derived from an EMBL/GenBank/DDBJ whole genome shotgun (WGS) entry which is preliminary data.</text>
</comment>
<dbReference type="AlphaFoldDB" id="A0A4R6WRV5"/>
<evidence type="ECO:0000313" key="2">
    <source>
        <dbReference type="Proteomes" id="UP000295783"/>
    </source>
</evidence>
<accession>A0A4R6WRV5</accession>